<keyword evidence="10 11" id="KW-0998">Cell outer membrane</keyword>
<reference evidence="16 17" key="1">
    <citation type="submission" date="2016-11" db="EMBL/GenBank/DDBJ databases">
        <title>Trade-off between light-utilization and light-protection in marine flavobacteria.</title>
        <authorList>
            <person name="Kumagai Y."/>
        </authorList>
    </citation>
    <scope>NUCLEOTIDE SEQUENCE [LARGE SCALE GENOMIC DNA]</scope>
    <source>
        <strain evidence="16 17">NBRC 107125</strain>
    </source>
</reference>
<dbReference type="STRING" id="716816.BST96_14420"/>
<evidence type="ECO:0000259" key="14">
    <source>
        <dbReference type="Pfam" id="PF00593"/>
    </source>
</evidence>
<dbReference type="GO" id="GO:0009279">
    <property type="term" value="C:cell outer membrane"/>
    <property type="evidence" value="ECO:0007669"/>
    <property type="project" value="UniProtKB-SubCell"/>
</dbReference>
<comment type="subcellular location">
    <subcellularLocation>
        <location evidence="1 11">Cell outer membrane</location>
        <topology evidence="1 11">Multi-pass membrane protein</topology>
    </subcellularLocation>
</comment>
<keyword evidence="2 11" id="KW-0813">Transport</keyword>
<evidence type="ECO:0008006" key="18">
    <source>
        <dbReference type="Google" id="ProtNLM"/>
    </source>
</evidence>
<keyword evidence="8 12" id="KW-0798">TonB box</keyword>
<protein>
    <recommendedName>
        <fullName evidence="18">TonB-dependent receptor</fullName>
    </recommendedName>
</protein>
<dbReference type="PANTHER" id="PTHR32552:SF81">
    <property type="entry name" value="TONB-DEPENDENT OUTER MEMBRANE RECEPTOR"/>
    <property type="match status" value="1"/>
</dbReference>
<dbReference type="InterPro" id="IPR036942">
    <property type="entry name" value="Beta-barrel_TonB_sf"/>
</dbReference>
<dbReference type="SUPFAM" id="SSF56935">
    <property type="entry name" value="Porins"/>
    <property type="match status" value="1"/>
</dbReference>
<organism evidence="16 17">
    <name type="scientific">Oceanicoccus sagamiensis</name>
    <dbReference type="NCBI Taxonomy" id="716816"/>
    <lineage>
        <taxon>Bacteria</taxon>
        <taxon>Pseudomonadati</taxon>
        <taxon>Pseudomonadota</taxon>
        <taxon>Gammaproteobacteria</taxon>
        <taxon>Cellvibrionales</taxon>
        <taxon>Spongiibacteraceae</taxon>
        <taxon>Oceanicoccus</taxon>
    </lineage>
</organism>
<evidence type="ECO:0000256" key="8">
    <source>
        <dbReference type="ARBA" id="ARBA00023077"/>
    </source>
</evidence>
<evidence type="ECO:0000256" key="2">
    <source>
        <dbReference type="ARBA" id="ARBA00022448"/>
    </source>
</evidence>
<dbReference type="InterPro" id="IPR012910">
    <property type="entry name" value="Plug_dom"/>
</dbReference>
<dbReference type="AlphaFoldDB" id="A0A1X9NH81"/>
<feature type="chain" id="PRO_5013208457" description="TonB-dependent receptor" evidence="13">
    <location>
        <begin position="24"/>
        <end position="749"/>
    </location>
</feature>
<comment type="similarity">
    <text evidence="11 12">Belongs to the TonB-dependent receptor family.</text>
</comment>
<evidence type="ECO:0000259" key="15">
    <source>
        <dbReference type="Pfam" id="PF07715"/>
    </source>
</evidence>
<evidence type="ECO:0000256" key="3">
    <source>
        <dbReference type="ARBA" id="ARBA00022452"/>
    </source>
</evidence>
<feature type="signal peptide" evidence="13">
    <location>
        <begin position="1"/>
        <end position="23"/>
    </location>
</feature>
<dbReference type="PANTHER" id="PTHR32552">
    <property type="entry name" value="FERRICHROME IRON RECEPTOR-RELATED"/>
    <property type="match status" value="1"/>
</dbReference>
<keyword evidence="4" id="KW-0410">Iron transport</keyword>
<keyword evidence="9 11" id="KW-0472">Membrane</keyword>
<proteinExistence type="inferred from homology"/>
<evidence type="ECO:0000256" key="12">
    <source>
        <dbReference type="RuleBase" id="RU003357"/>
    </source>
</evidence>
<evidence type="ECO:0000313" key="16">
    <source>
        <dbReference type="EMBL" id="ARN75205.1"/>
    </source>
</evidence>
<evidence type="ECO:0000313" key="17">
    <source>
        <dbReference type="Proteomes" id="UP000193450"/>
    </source>
</evidence>
<keyword evidence="3 11" id="KW-1134">Transmembrane beta strand</keyword>
<dbReference type="PROSITE" id="PS52016">
    <property type="entry name" value="TONB_DEPENDENT_REC_3"/>
    <property type="match status" value="1"/>
</dbReference>
<feature type="domain" description="TonB-dependent receptor-like beta-barrel" evidence="14">
    <location>
        <begin position="301"/>
        <end position="712"/>
    </location>
</feature>
<evidence type="ECO:0000256" key="7">
    <source>
        <dbReference type="ARBA" id="ARBA00023065"/>
    </source>
</evidence>
<sequence>MIVKRLPLAIATSLAISASQVSAQGAPALEEIIVTATKKMQTVQDTPITLTAFGDQAIQEAGINDTTDLAIMTPSLNTNVNTSPFTARFSVRGIGTAQTDPALEPSVGLFVDGVFIGRSGLGMSDLTDIERIEILQGPQGTLYGKNTNAGAISVFTKGPNEDFFEGYVEATAGNYNLQKITAAATGPITDSVSYRLSATQHERDGYMENAARGGEDLNAADDWNVIGKLKFEINDELIVLLSGSHVERDSNCCAADAIQPDIVNDELIAQGFKPDSNDPFDNKIAVDVDSEFELESDNLALTVEFEPEWGEIKSITAWNDYSYNFSSDVDRSELDIYPWLEEYNAGDSWSQELRFSSENEEGDIEYQIGLFYYEQTTKRGDGRPDDGSTGTIIGDDFLGIASQLGLPFPLPVNLIAQPGDNIYVDHVWDNETLAIFGQTTWHVGDRLHITGGLRWTEEKKDADLYSVVNSTAFSASLGLGSLQESVLQPIDAKLDRTSEDVNWLLNASYDLNNDVMLFASASTGTKSGGFNGSNGDVEDREFDDEETISYEVGVKSTLMDSRLRINATAFYTEISDYQSQQQQESGVGTIVGNEGEVVTSGLDLSADMLPLPNLTVTAGILYMDRYEITEGSAEGNDLPFTAEFSGNLAATLVFPLADGGLYVRGDYSYMGEHLTNASAITRDSDVQKRDVYNLKTGWRNDNWDISVWGKNLKDDEYATLTTNTFLFTGMDAYFLAPPRTYGGTVRYSF</sequence>
<name>A0A1X9NH81_9GAMM</name>
<evidence type="ECO:0000256" key="10">
    <source>
        <dbReference type="ARBA" id="ARBA00023237"/>
    </source>
</evidence>
<evidence type="ECO:0000256" key="6">
    <source>
        <dbReference type="ARBA" id="ARBA00023004"/>
    </source>
</evidence>
<keyword evidence="6" id="KW-0408">Iron</keyword>
<dbReference type="Gene3D" id="2.40.170.20">
    <property type="entry name" value="TonB-dependent receptor, beta-barrel domain"/>
    <property type="match status" value="1"/>
</dbReference>
<dbReference type="Proteomes" id="UP000193450">
    <property type="component" value="Chromosome"/>
</dbReference>
<evidence type="ECO:0000256" key="1">
    <source>
        <dbReference type="ARBA" id="ARBA00004571"/>
    </source>
</evidence>
<dbReference type="KEGG" id="osg:BST96_14420"/>
<dbReference type="EMBL" id="CP019343">
    <property type="protein sequence ID" value="ARN75205.1"/>
    <property type="molecule type" value="Genomic_DNA"/>
</dbReference>
<dbReference type="OrthoDB" id="7051185at2"/>
<keyword evidence="17" id="KW-1185">Reference proteome</keyword>
<evidence type="ECO:0000256" key="4">
    <source>
        <dbReference type="ARBA" id="ARBA00022496"/>
    </source>
</evidence>
<evidence type="ECO:0000256" key="5">
    <source>
        <dbReference type="ARBA" id="ARBA00022692"/>
    </source>
</evidence>
<feature type="domain" description="TonB-dependent receptor plug" evidence="15">
    <location>
        <begin position="43"/>
        <end position="151"/>
    </location>
</feature>
<evidence type="ECO:0000256" key="11">
    <source>
        <dbReference type="PROSITE-ProRule" id="PRU01360"/>
    </source>
</evidence>
<dbReference type="GO" id="GO:0006826">
    <property type="term" value="P:iron ion transport"/>
    <property type="evidence" value="ECO:0007669"/>
    <property type="project" value="UniProtKB-KW"/>
</dbReference>
<dbReference type="InterPro" id="IPR000531">
    <property type="entry name" value="Beta-barrel_TonB"/>
</dbReference>
<evidence type="ECO:0000256" key="9">
    <source>
        <dbReference type="ARBA" id="ARBA00023136"/>
    </source>
</evidence>
<keyword evidence="13" id="KW-0732">Signal</keyword>
<dbReference type="Pfam" id="PF07715">
    <property type="entry name" value="Plug"/>
    <property type="match status" value="1"/>
</dbReference>
<dbReference type="InterPro" id="IPR039426">
    <property type="entry name" value="TonB-dep_rcpt-like"/>
</dbReference>
<evidence type="ECO:0000256" key="13">
    <source>
        <dbReference type="SAM" id="SignalP"/>
    </source>
</evidence>
<dbReference type="Pfam" id="PF00593">
    <property type="entry name" value="TonB_dep_Rec_b-barrel"/>
    <property type="match status" value="1"/>
</dbReference>
<keyword evidence="5 11" id="KW-0812">Transmembrane</keyword>
<gene>
    <name evidence="16" type="ORF">BST96_14420</name>
</gene>
<keyword evidence="7" id="KW-0406">Ion transport</keyword>
<dbReference type="RefSeq" id="WP_085759377.1">
    <property type="nucleotide sequence ID" value="NZ_CP019343.1"/>
</dbReference>
<accession>A0A1X9NH81</accession>